<keyword evidence="1" id="KW-0732">Signal</keyword>
<organism evidence="2 3">
    <name type="scientific">Blyttiomyces helicus</name>
    <dbReference type="NCBI Taxonomy" id="388810"/>
    <lineage>
        <taxon>Eukaryota</taxon>
        <taxon>Fungi</taxon>
        <taxon>Fungi incertae sedis</taxon>
        <taxon>Chytridiomycota</taxon>
        <taxon>Chytridiomycota incertae sedis</taxon>
        <taxon>Chytridiomycetes</taxon>
        <taxon>Chytridiomycetes incertae sedis</taxon>
        <taxon>Blyttiomyces</taxon>
    </lineage>
</organism>
<protein>
    <recommendedName>
        <fullName evidence="4">Secreted protein</fullName>
    </recommendedName>
</protein>
<dbReference type="Proteomes" id="UP000269721">
    <property type="component" value="Unassembled WGS sequence"/>
</dbReference>
<feature type="chain" id="PRO_5020288448" description="Secreted protein" evidence="1">
    <location>
        <begin position="21"/>
        <end position="128"/>
    </location>
</feature>
<evidence type="ECO:0000256" key="1">
    <source>
        <dbReference type="SAM" id="SignalP"/>
    </source>
</evidence>
<name>A0A4P9WH97_9FUNG</name>
<keyword evidence="3" id="KW-1185">Reference proteome</keyword>
<gene>
    <name evidence="2" type="ORF">BDK51DRAFT_31097</name>
</gene>
<feature type="signal peptide" evidence="1">
    <location>
        <begin position="1"/>
        <end position="20"/>
    </location>
</feature>
<proteinExistence type="predicted"/>
<evidence type="ECO:0000313" key="3">
    <source>
        <dbReference type="Proteomes" id="UP000269721"/>
    </source>
</evidence>
<sequence length="128" mass="13881">MWLLGTTAQLPFLAFQGAGCSMLSCSASTRSQALAEAVITKKKHRGARDACDDSFLRQSQDIFFPQEGSASRRKQLSGWRDLLGSAKLLGPFDGRPGVICVEKLILGDHLAFFLFGISGTPVQYGEKV</sequence>
<reference evidence="3" key="1">
    <citation type="journal article" date="2018" name="Nat. Microbiol.">
        <title>Leveraging single-cell genomics to expand the fungal tree of life.</title>
        <authorList>
            <person name="Ahrendt S.R."/>
            <person name="Quandt C.A."/>
            <person name="Ciobanu D."/>
            <person name="Clum A."/>
            <person name="Salamov A."/>
            <person name="Andreopoulos B."/>
            <person name="Cheng J.F."/>
            <person name="Woyke T."/>
            <person name="Pelin A."/>
            <person name="Henrissat B."/>
            <person name="Reynolds N.K."/>
            <person name="Benny G.L."/>
            <person name="Smith M.E."/>
            <person name="James T.Y."/>
            <person name="Grigoriev I.V."/>
        </authorList>
    </citation>
    <scope>NUCLEOTIDE SEQUENCE [LARGE SCALE GENOMIC DNA]</scope>
</reference>
<evidence type="ECO:0008006" key="4">
    <source>
        <dbReference type="Google" id="ProtNLM"/>
    </source>
</evidence>
<dbReference type="AlphaFoldDB" id="A0A4P9WH97"/>
<evidence type="ECO:0000313" key="2">
    <source>
        <dbReference type="EMBL" id="RKO92104.1"/>
    </source>
</evidence>
<accession>A0A4P9WH97</accession>
<dbReference type="EMBL" id="KZ994778">
    <property type="protein sequence ID" value="RKO92104.1"/>
    <property type="molecule type" value="Genomic_DNA"/>
</dbReference>